<dbReference type="SUPFAM" id="SSF82607">
    <property type="entry name" value="YbaB-like"/>
    <property type="match status" value="1"/>
</dbReference>
<evidence type="ECO:0000313" key="1">
    <source>
        <dbReference type="EMBL" id="EKD24875.1"/>
    </source>
</evidence>
<dbReference type="InterPro" id="IPR036894">
    <property type="entry name" value="YbaB-like_sf"/>
</dbReference>
<dbReference type="GO" id="GO:0003677">
    <property type="term" value="F:DNA binding"/>
    <property type="evidence" value="ECO:0007669"/>
    <property type="project" value="InterPro"/>
</dbReference>
<dbReference type="Pfam" id="PF02575">
    <property type="entry name" value="YbaB_DNA_bd"/>
    <property type="match status" value="1"/>
</dbReference>
<gene>
    <name evidence="1" type="ORF">ACD_80C00145G0009</name>
</gene>
<name>K1X440_9BACT</name>
<comment type="caution">
    <text evidence="1">The sequence shown here is derived from an EMBL/GenBank/DDBJ whole genome shotgun (WGS) entry which is preliminary data.</text>
</comment>
<dbReference type="AlphaFoldDB" id="K1X440"/>
<protein>
    <submittedName>
        <fullName evidence="1">Uncharacterized protein</fullName>
    </submittedName>
</protein>
<dbReference type="EMBL" id="AMFJ01036152">
    <property type="protein sequence ID" value="EKD24875.1"/>
    <property type="molecule type" value="Genomic_DNA"/>
</dbReference>
<dbReference type="Gene3D" id="3.30.1310.10">
    <property type="entry name" value="Nucleoid-associated protein YbaB-like domain"/>
    <property type="match status" value="1"/>
</dbReference>
<sequence length="121" mass="13914">MFWKLWEMKKMYDKYKTLQKALKNLVIRGKEGKFTWSDGTEQDSIVVDISGEMKLRELHINDDALLDPSKRSQLENLLTACFQKAQTKAQEIVWEKTKEILWVDPSDMASMLGGGGMPGMN</sequence>
<accession>K1X440</accession>
<dbReference type="InterPro" id="IPR004401">
    <property type="entry name" value="YbaB/EbfC"/>
</dbReference>
<proteinExistence type="predicted"/>
<organism evidence="1">
    <name type="scientific">uncultured bacterium</name>
    <name type="common">gcode 4</name>
    <dbReference type="NCBI Taxonomy" id="1234023"/>
    <lineage>
        <taxon>Bacteria</taxon>
        <taxon>environmental samples</taxon>
    </lineage>
</organism>
<reference evidence="1" key="1">
    <citation type="journal article" date="2012" name="Science">
        <title>Fermentation, hydrogen, and sulfur metabolism in multiple uncultivated bacterial phyla.</title>
        <authorList>
            <person name="Wrighton K.C."/>
            <person name="Thomas B.C."/>
            <person name="Sharon I."/>
            <person name="Miller C.S."/>
            <person name="Castelle C.J."/>
            <person name="VerBerkmoes N.C."/>
            <person name="Wilkins M.J."/>
            <person name="Hettich R.L."/>
            <person name="Lipton M.S."/>
            <person name="Williams K.H."/>
            <person name="Long P.E."/>
            <person name="Banfield J.F."/>
        </authorList>
    </citation>
    <scope>NUCLEOTIDE SEQUENCE [LARGE SCALE GENOMIC DNA]</scope>
</reference>